<dbReference type="Ensembl" id="ENSCSET00000009264.1">
    <property type="protein sequence ID" value="ENSCSEP00000009156.1"/>
    <property type="gene ID" value="ENSCSEG00000005877.1"/>
</dbReference>
<dbReference type="AlphaFoldDB" id="A0A3P8V7H6"/>
<accession>A0A3P8V7H6</accession>
<reference evidence="10" key="2">
    <citation type="submission" date="2025-08" db="UniProtKB">
        <authorList>
            <consortium name="Ensembl"/>
        </authorList>
    </citation>
    <scope>IDENTIFICATION</scope>
</reference>
<evidence type="ECO:0000256" key="9">
    <source>
        <dbReference type="ARBA" id="ARBA00049497"/>
    </source>
</evidence>
<dbReference type="CTD" id="151194"/>
<evidence type="ECO:0000256" key="2">
    <source>
        <dbReference type="ARBA" id="ARBA00022490"/>
    </source>
</evidence>
<comment type="subcellular location">
    <subcellularLocation>
        <location evidence="1">Cytoplasm</location>
    </subcellularLocation>
</comment>
<evidence type="ECO:0000256" key="4">
    <source>
        <dbReference type="ARBA" id="ARBA00022679"/>
    </source>
</evidence>
<proteinExistence type="inferred from homology"/>
<keyword evidence="11" id="KW-1185">Reference proteome</keyword>
<name>A0A3P8V7H6_CYNSE</name>
<dbReference type="RefSeq" id="XP_008323239.1">
    <property type="nucleotide sequence ID" value="XM_008325017.3"/>
</dbReference>
<dbReference type="KEGG" id="csem:103389562"/>
<dbReference type="GeneID" id="103389562"/>
<dbReference type="OMA" id="LFWELCD"/>
<evidence type="ECO:0000256" key="5">
    <source>
        <dbReference type="ARBA" id="ARBA00022691"/>
    </source>
</evidence>
<sequence>MALVPYDENSIHALSKLHSSSANFTFANHSLRLSQDWNQLGVAAVVWDAAVVMCIYLELGQIELPGKEVIELGAGTGLVGIVAALLGARVTITDRKPALEFLSANVKANLPSDLQKSVTVSELTWGQGLDGYPAGGYDLVLGADIVYLEDTFAALLQTLEHLCSDTTVVLLACKIRYERDTGFLSLLKQRFSVEEVYYDKERDIHIYRAQRQPLRRDL</sequence>
<dbReference type="InterPro" id="IPR019410">
    <property type="entry name" value="Methyltransf_16"/>
</dbReference>
<evidence type="ECO:0000256" key="8">
    <source>
        <dbReference type="ARBA" id="ARBA00041632"/>
    </source>
</evidence>
<dbReference type="GO" id="GO:0005829">
    <property type="term" value="C:cytosol"/>
    <property type="evidence" value="ECO:0007669"/>
    <property type="project" value="TreeGrafter"/>
</dbReference>
<keyword evidence="4" id="KW-0808">Transferase</keyword>
<evidence type="ECO:0000256" key="7">
    <source>
        <dbReference type="ARBA" id="ARBA00040801"/>
    </source>
</evidence>
<dbReference type="OrthoDB" id="413520at2759"/>
<evidence type="ECO:0000313" key="11">
    <source>
        <dbReference type="Proteomes" id="UP000265120"/>
    </source>
</evidence>
<evidence type="ECO:0000256" key="3">
    <source>
        <dbReference type="ARBA" id="ARBA00022603"/>
    </source>
</evidence>
<evidence type="ECO:0000256" key="1">
    <source>
        <dbReference type="ARBA" id="ARBA00004496"/>
    </source>
</evidence>
<keyword evidence="3" id="KW-0489">Methyltransferase</keyword>
<evidence type="ECO:0000256" key="6">
    <source>
        <dbReference type="ARBA" id="ARBA00038029"/>
    </source>
</evidence>
<dbReference type="PANTHER" id="PTHR14614:SF14">
    <property type="entry name" value="PROTEIN N-LYSINE METHYLTRANSFERASE METTL21A"/>
    <property type="match status" value="1"/>
</dbReference>
<comment type="similarity">
    <text evidence="6">Belongs to the methyltransferase superfamily. METTL21 family.</text>
</comment>
<comment type="catalytic activity">
    <reaction evidence="9">
        <text>L-lysyl-[protein] + 3 S-adenosyl-L-methionine = N(6),N(6),N(6)-trimethyl-L-lysyl-[protein] + 3 S-adenosyl-L-homocysteine + 3 H(+)</text>
        <dbReference type="Rhea" id="RHEA:54192"/>
        <dbReference type="Rhea" id="RHEA-COMP:9752"/>
        <dbReference type="Rhea" id="RHEA-COMP:13826"/>
        <dbReference type="ChEBI" id="CHEBI:15378"/>
        <dbReference type="ChEBI" id="CHEBI:29969"/>
        <dbReference type="ChEBI" id="CHEBI:57856"/>
        <dbReference type="ChEBI" id="CHEBI:59789"/>
        <dbReference type="ChEBI" id="CHEBI:61961"/>
    </reaction>
    <physiologicalReaction direction="left-to-right" evidence="9">
        <dbReference type="Rhea" id="RHEA:54193"/>
    </physiologicalReaction>
</comment>
<dbReference type="PANTHER" id="PTHR14614">
    <property type="entry name" value="HEPATOCELLULAR CARCINOMA-ASSOCIATED ANTIGEN"/>
    <property type="match status" value="1"/>
</dbReference>
<keyword evidence="2" id="KW-0963">Cytoplasm</keyword>
<organism evidence="10 11">
    <name type="scientific">Cynoglossus semilaevis</name>
    <name type="common">Tongue sole</name>
    <dbReference type="NCBI Taxonomy" id="244447"/>
    <lineage>
        <taxon>Eukaryota</taxon>
        <taxon>Metazoa</taxon>
        <taxon>Chordata</taxon>
        <taxon>Craniata</taxon>
        <taxon>Vertebrata</taxon>
        <taxon>Euteleostomi</taxon>
        <taxon>Actinopterygii</taxon>
        <taxon>Neopterygii</taxon>
        <taxon>Teleostei</taxon>
        <taxon>Neoteleostei</taxon>
        <taxon>Acanthomorphata</taxon>
        <taxon>Carangaria</taxon>
        <taxon>Pleuronectiformes</taxon>
        <taxon>Pleuronectoidei</taxon>
        <taxon>Cynoglossidae</taxon>
        <taxon>Cynoglossinae</taxon>
        <taxon>Cynoglossus</taxon>
    </lineage>
</organism>
<dbReference type="GeneTree" id="ENSGT00940000157249"/>
<dbReference type="FunCoup" id="A0A3P8V7H6">
    <property type="interactions" value="369"/>
</dbReference>
<dbReference type="GO" id="GO:0008168">
    <property type="term" value="F:methyltransferase activity"/>
    <property type="evidence" value="ECO:0007669"/>
    <property type="project" value="UniProtKB-KW"/>
</dbReference>
<dbReference type="SUPFAM" id="SSF53335">
    <property type="entry name" value="S-adenosyl-L-methionine-dependent methyltransferases"/>
    <property type="match status" value="1"/>
</dbReference>
<dbReference type="GO" id="GO:0032259">
    <property type="term" value="P:methylation"/>
    <property type="evidence" value="ECO:0007669"/>
    <property type="project" value="UniProtKB-KW"/>
</dbReference>
<dbReference type="InterPro" id="IPR029063">
    <property type="entry name" value="SAM-dependent_MTases_sf"/>
</dbReference>
<reference evidence="10" key="3">
    <citation type="submission" date="2025-09" db="UniProtKB">
        <authorList>
            <consortium name="Ensembl"/>
        </authorList>
    </citation>
    <scope>IDENTIFICATION</scope>
</reference>
<dbReference type="Gene3D" id="3.40.50.150">
    <property type="entry name" value="Vaccinia Virus protein VP39"/>
    <property type="match status" value="1"/>
</dbReference>
<reference evidence="10 11" key="1">
    <citation type="journal article" date="2014" name="Nat. Genet.">
        <title>Whole-genome sequence of a flatfish provides insights into ZW sex chromosome evolution and adaptation to a benthic lifestyle.</title>
        <authorList>
            <person name="Chen S."/>
            <person name="Zhang G."/>
            <person name="Shao C."/>
            <person name="Huang Q."/>
            <person name="Liu G."/>
            <person name="Zhang P."/>
            <person name="Song W."/>
            <person name="An N."/>
            <person name="Chalopin D."/>
            <person name="Volff J.N."/>
            <person name="Hong Y."/>
            <person name="Li Q."/>
            <person name="Sha Z."/>
            <person name="Zhou H."/>
            <person name="Xie M."/>
            <person name="Yu Q."/>
            <person name="Liu Y."/>
            <person name="Xiang H."/>
            <person name="Wang N."/>
            <person name="Wu K."/>
            <person name="Yang C."/>
            <person name="Zhou Q."/>
            <person name="Liao X."/>
            <person name="Yang L."/>
            <person name="Hu Q."/>
            <person name="Zhang J."/>
            <person name="Meng L."/>
            <person name="Jin L."/>
            <person name="Tian Y."/>
            <person name="Lian J."/>
            <person name="Yang J."/>
            <person name="Miao G."/>
            <person name="Liu S."/>
            <person name="Liang Z."/>
            <person name="Yan F."/>
            <person name="Li Y."/>
            <person name="Sun B."/>
            <person name="Zhang H."/>
            <person name="Zhang J."/>
            <person name="Zhu Y."/>
            <person name="Du M."/>
            <person name="Zhao Y."/>
            <person name="Schartl M."/>
            <person name="Tang Q."/>
            <person name="Wang J."/>
        </authorList>
    </citation>
    <scope>NUCLEOTIDE SEQUENCE</scope>
</reference>
<dbReference type="STRING" id="244447.ENSCSEP00000009156"/>
<dbReference type="InParanoid" id="A0A3P8V7H6"/>
<dbReference type="Proteomes" id="UP000265120">
    <property type="component" value="Chromosome 14"/>
</dbReference>
<dbReference type="Pfam" id="PF10294">
    <property type="entry name" value="Methyltransf_16"/>
    <property type="match status" value="1"/>
</dbReference>
<evidence type="ECO:0000313" key="10">
    <source>
        <dbReference type="Ensembl" id="ENSCSEP00000009156.1"/>
    </source>
</evidence>
<keyword evidence="5" id="KW-0949">S-adenosyl-L-methionine</keyword>
<dbReference type="GO" id="GO:0032991">
    <property type="term" value="C:protein-containing complex"/>
    <property type="evidence" value="ECO:0007669"/>
    <property type="project" value="TreeGrafter"/>
</dbReference>
<protein>
    <recommendedName>
        <fullName evidence="7">Protein N-lysine methyltransferase METTL21A</fullName>
    </recommendedName>
    <alternativeName>
        <fullName evidence="8">Methyltransferase-like protein 21A</fullName>
    </alternativeName>
</protein>